<evidence type="ECO:0000259" key="1">
    <source>
        <dbReference type="Pfam" id="PF07969"/>
    </source>
</evidence>
<keyword evidence="2" id="KW-0378">Hydrolase</keyword>
<protein>
    <submittedName>
        <fullName evidence="2">Alpha-D-ribose 1-methylphosphonate 5-triphosphate diphosphatase</fullName>
        <ecNumber evidence="2">3.6.1.63</ecNumber>
    </submittedName>
</protein>
<reference evidence="2 3" key="1">
    <citation type="submission" date="2020-08" db="EMBL/GenBank/DDBJ databases">
        <title>Genome sequencing of Purple Non-Sulfur Bacteria from various extreme environments.</title>
        <authorList>
            <person name="Mayer M."/>
        </authorList>
    </citation>
    <scope>NUCLEOTIDE SEQUENCE [LARGE SCALE GENOMIC DNA]</scope>
    <source>
        <strain evidence="2 3">JA135</strain>
    </source>
</reference>
<name>A0A7W6S1H0_9PROT</name>
<dbReference type="NCBIfam" id="NF011981">
    <property type="entry name" value="PRK15446.1-2"/>
    <property type="match status" value="1"/>
</dbReference>
<dbReference type="InterPro" id="IPR011059">
    <property type="entry name" value="Metal-dep_hydrolase_composite"/>
</dbReference>
<dbReference type="InterPro" id="IPR032466">
    <property type="entry name" value="Metal_Hydrolase"/>
</dbReference>
<dbReference type="InterPro" id="IPR013108">
    <property type="entry name" value="Amidohydro_3"/>
</dbReference>
<accession>A0A7W6S1H0</accession>
<dbReference type="InterPro" id="IPR012696">
    <property type="entry name" value="PhnM"/>
</dbReference>
<dbReference type="AlphaFoldDB" id="A0A7W6S1H0"/>
<dbReference type="NCBIfam" id="NF011984">
    <property type="entry name" value="PRK15446.1-5"/>
    <property type="match status" value="1"/>
</dbReference>
<organism evidence="2 3">
    <name type="scientific">Roseospira goensis</name>
    <dbReference type="NCBI Taxonomy" id="391922"/>
    <lineage>
        <taxon>Bacteria</taxon>
        <taxon>Pseudomonadati</taxon>
        <taxon>Pseudomonadota</taxon>
        <taxon>Alphaproteobacteria</taxon>
        <taxon>Rhodospirillales</taxon>
        <taxon>Rhodospirillaceae</taxon>
        <taxon>Roseospira</taxon>
    </lineage>
</organism>
<dbReference type="SUPFAM" id="SSF51556">
    <property type="entry name" value="Metallo-dependent hydrolases"/>
    <property type="match status" value="1"/>
</dbReference>
<dbReference type="Gene3D" id="3.20.20.140">
    <property type="entry name" value="Metal-dependent hydrolases"/>
    <property type="match status" value="2"/>
</dbReference>
<keyword evidence="3" id="KW-1185">Reference proteome</keyword>
<dbReference type="PANTHER" id="PTHR43135:SF3">
    <property type="entry name" value="ALPHA-D-RIBOSE 1-METHYLPHOSPHONATE 5-TRIPHOSPHATE DIPHOSPHATASE"/>
    <property type="match status" value="1"/>
</dbReference>
<dbReference type="GO" id="GO:0019700">
    <property type="term" value="P:organic phosphonate catabolic process"/>
    <property type="evidence" value="ECO:0007669"/>
    <property type="project" value="InterPro"/>
</dbReference>
<dbReference type="GO" id="GO:0016810">
    <property type="term" value="F:hydrolase activity, acting on carbon-nitrogen (but not peptide) bonds"/>
    <property type="evidence" value="ECO:0007669"/>
    <property type="project" value="InterPro"/>
</dbReference>
<dbReference type="PIRSF" id="PIRSF038971">
    <property type="entry name" value="PhnM"/>
    <property type="match status" value="1"/>
</dbReference>
<dbReference type="Proteomes" id="UP000555728">
    <property type="component" value="Unassembled WGS sequence"/>
</dbReference>
<dbReference type="RefSeq" id="WP_184436321.1">
    <property type="nucleotide sequence ID" value="NZ_JACIGI010000025.1"/>
</dbReference>
<dbReference type="Pfam" id="PF07969">
    <property type="entry name" value="Amidohydro_3"/>
    <property type="match status" value="1"/>
</dbReference>
<dbReference type="InterPro" id="IPR051781">
    <property type="entry name" value="Metallo-dep_Hydrolase"/>
</dbReference>
<dbReference type="SUPFAM" id="SSF51338">
    <property type="entry name" value="Composite domain of metallo-dependent hydrolases"/>
    <property type="match status" value="1"/>
</dbReference>
<dbReference type="EC" id="3.6.1.63" evidence="2"/>
<evidence type="ECO:0000313" key="3">
    <source>
        <dbReference type="Proteomes" id="UP000555728"/>
    </source>
</evidence>
<dbReference type="EMBL" id="JACIGI010000025">
    <property type="protein sequence ID" value="MBB4286991.1"/>
    <property type="molecule type" value="Genomic_DNA"/>
</dbReference>
<evidence type="ECO:0000313" key="2">
    <source>
        <dbReference type="EMBL" id="MBB4286991.1"/>
    </source>
</evidence>
<dbReference type="NCBIfam" id="TIGR02318">
    <property type="entry name" value="phosphono_phnM"/>
    <property type="match status" value="1"/>
</dbReference>
<dbReference type="NCBIfam" id="NF011990">
    <property type="entry name" value="PRK15446.2-6"/>
    <property type="match status" value="1"/>
</dbReference>
<sequence length="391" mass="42045">MSSPATPAAAPGDLILTNARVVTPDHVLTRATVVVRDGRIAAVDDAPSRVPGAVDLADDYLLPGLVEMHTDHMEKHFMPRPGVLWPSPLAAVVAHDAQIAASGITTVFDAISCGQYSEGSMRRQMLADQIAAVKHARAEGVLRADHWLHLRCEVADPCVVEIFEPYHTDPMVRLVSLMDHTPGQRQWSDISKLRQFDSDKGWTDAEFEARIRERLEDQARYAHKHRAQVLAMVRGRTDIVLATHDDTTEAHVAEAVAEGATISEFPTTETAAATAHAAGLGTIMGAPNVVRGGSHSGNVSAVHLACEGLLDGLSSDYVPASLLQAAFHLADEIDLPLPTGVAMVSANVADMVGLPDRGRIAVGQRADLVRVTRADGVPLPREVWRDGRRVC</sequence>
<dbReference type="NCBIfam" id="NF011987">
    <property type="entry name" value="PRK15446.2-3"/>
    <property type="match status" value="1"/>
</dbReference>
<comment type="caution">
    <text evidence="2">The sequence shown here is derived from an EMBL/GenBank/DDBJ whole genome shotgun (WGS) entry which is preliminary data.</text>
</comment>
<gene>
    <name evidence="2" type="ORF">GGD88_002734</name>
</gene>
<proteinExistence type="predicted"/>
<feature type="domain" description="Amidohydrolase 3" evidence="1">
    <location>
        <begin position="200"/>
        <end position="390"/>
    </location>
</feature>
<dbReference type="PANTHER" id="PTHR43135">
    <property type="entry name" value="ALPHA-D-RIBOSE 1-METHYLPHOSPHONATE 5-TRIPHOSPHATE DIPHOSPHATASE"/>
    <property type="match status" value="1"/>
</dbReference>
<dbReference type="CDD" id="cd01306">
    <property type="entry name" value="PhnM"/>
    <property type="match status" value="1"/>
</dbReference>
<dbReference type="Gene3D" id="2.30.40.10">
    <property type="entry name" value="Urease, subunit C, domain 1"/>
    <property type="match status" value="2"/>
</dbReference>